<keyword evidence="1" id="KW-0472">Membrane</keyword>
<dbReference type="GeneID" id="66101893"/>
<protein>
    <submittedName>
        <fullName evidence="2">Uncharacterized protein</fullName>
    </submittedName>
</protein>
<dbReference type="OrthoDB" id="10260961at2759"/>
<reference evidence="2" key="1">
    <citation type="submission" date="2020-11" db="EMBL/GenBank/DDBJ databases">
        <title>Adaptations for nitrogen fixation in a non-lichenized fungal sporocarp promotes dispersal by wood-feeding termites.</title>
        <authorList>
            <consortium name="DOE Joint Genome Institute"/>
            <person name="Koch R.A."/>
            <person name="Yoon G."/>
            <person name="Arayal U."/>
            <person name="Lail K."/>
            <person name="Amirebrahimi M."/>
            <person name="Labutti K."/>
            <person name="Lipzen A."/>
            <person name="Riley R."/>
            <person name="Barry K."/>
            <person name="Henrissat B."/>
            <person name="Grigoriev I.V."/>
            <person name="Herr J.R."/>
            <person name="Aime M.C."/>
        </authorList>
    </citation>
    <scope>NUCLEOTIDE SEQUENCE</scope>
    <source>
        <strain evidence="2">MCA 3950</strain>
    </source>
</reference>
<dbReference type="RefSeq" id="XP_043034156.1">
    <property type="nucleotide sequence ID" value="XM_043179599.1"/>
</dbReference>
<feature type="transmembrane region" description="Helical" evidence="1">
    <location>
        <begin position="231"/>
        <end position="251"/>
    </location>
</feature>
<keyword evidence="3" id="KW-1185">Reference proteome</keyword>
<gene>
    <name evidence="2" type="ORF">BT62DRAFT_1080670</name>
</gene>
<dbReference type="Proteomes" id="UP000812287">
    <property type="component" value="Unassembled WGS sequence"/>
</dbReference>
<comment type="caution">
    <text evidence="2">The sequence shown here is derived from an EMBL/GenBank/DDBJ whole genome shotgun (WGS) entry which is preliminary data.</text>
</comment>
<evidence type="ECO:0000313" key="2">
    <source>
        <dbReference type="EMBL" id="KAG7440656.1"/>
    </source>
</evidence>
<dbReference type="EMBL" id="MU250568">
    <property type="protein sequence ID" value="KAG7440656.1"/>
    <property type="molecule type" value="Genomic_DNA"/>
</dbReference>
<dbReference type="AlphaFoldDB" id="A0A9P7VGN1"/>
<name>A0A9P7VGN1_9AGAR</name>
<keyword evidence="1" id="KW-0812">Transmembrane</keyword>
<accession>A0A9P7VGN1</accession>
<organism evidence="2 3">
    <name type="scientific">Guyanagaster necrorhizus</name>
    <dbReference type="NCBI Taxonomy" id="856835"/>
    <lineage>
        <taxon>Eukaryota</taxon>
        <taxon>Fungi</taxon>
        <taxon>Dikarya</taxon>
        <taxon>Basidiomycota</taxon>
        <taxon>Agaricomycotina</taxon>
        <taxon>Agaricomycetes</taxon>
        <taxon>Agaricomycetidae</taxon>
        <taxon>Agaricales</taxon>
        <taxon>Marasmiineae</taxon>
        <taxon>Physalacriaceae</taxon>
        <taxon>Guyanagaster</taxon>
    </lineage>
</organism>
<feature type="transmembrane region" description="Helical" evidence="1">
    <location>
        <begin position="20"/>
        <end position="41"/>
    </location>
</feature>
<evidence type="ECO:0000313" key="3">
    <source>
        <dbReference type="Proteomes" id="UP000812287"/>
    </source>
</evidence>
<sequence length="257" mass="29516">MSVHLEKRIEDPPEGHPSSLAFVAYGIIGGAMDCPVTSVIAEYMRVNRNARVVIWKARSMGGTKGGKEHSGFLEWMGALNCSDYKHIFEEQVQKFENDFPSVRGCNLFVCAPFTARPFRGLQRERKCSQYGRMIDYRWALCMLYTYDHVESVKRVTTRTTHDDAVEHLNEVKNVKYNATIYRSRHAEPTLEPLSQFEHPHSLRSHNQVFEKHLQLYKAVMGIHKLTWDTRLLRCSSLTALAAACLLISVVIRHVEYA</sequence>
<evidence type="ECO:0000256" key="1">
    <source>
        <dbReference type="SAM" id="Phobius"/>
    </source>
</evidence>
<keyword evidence="1" id="KW-1133">Transmembrane helix</keyword>
<proteinExistence type="predicted"/>